<dbReference type="EMBL" id="KN819719">
    <property type="protein sequence ID" value="KIJ08022.1"/>
    <property type="molecule type" value="Genomic_DNA"/>
</dbReference>
<organism evidence="1 2">
    <name type="scientific">Paxillus involutus ATCC 200175</name>
    <dbReference type="NCBI Taxonomy" id="664439"/>
    <lineage>
        <taxon>Eukaryota</taxon>
        <taxon>Fungi</taxon>
        <taxon>Dikarya</taxon>
        <taxon>Basidiomycota</taxon>
        <taxon>Agaricomycotina</taxon>
        <taxon>Agaricomycetes</taxon>
        <taxon>Agaricomycetidae</taxon>
        <taxon>Boletales</taxon>
        <taxon>Paxilineae</taxon>
        <taxon>Paxillaceae</taxon>
        <taxon>Paxillus</taxon>
    </lineage>
</organism>
<evidence type="ECO:0000313" key="2">
    <source>
        <dbReference type="Proteomes" id="UP000053647"/>
    </source>
</evidence>
<accession>A0A0C9TJD3</accession>
<dbReference type="Pfam" id="PF20414">
    <property type="entry name" value="DUF6698"/>
    <property type="match status" value="1"/>
</dbReference>
<sequence length="149" mass="16943">LESGKLLMTAEDLPAFLWSGERPGDDYDPENELTYLFKSYYLVHVARHIFLGPSSALGGDSRATRSCNAVLHDMTSVDAEHIAYTCVQGHFGIVSKSTWSEKDGVFSYLKFYCEIISLIRDATDKKWRNELLKWWNTYVVCPLQAFSCS</sequence>
<name>A0A0C9TJD3_PAXIN</name>
<protein>
    <submittedName>
        <fullName evidence="1">Uncharacterized protein</fullName>
    </submittedName>
</protein>
<dbReference type="InterPro" id="IPR046521">
    <property type="entry name" value="DUF6698"/>
</dbReference>
<dbReference type="OrthoDB" id="3220614at2759"/>
<gene>
    <name evidence="1" type="ORF">PAXINDRAFT_38985</name>
</gene>
<reference evidence="1 2" key="1">
    <citation type="submission" date="2014-06" db="EMBL/GenBank/DDBJ databases">
        <authorList>
            <consortium name="DOE Joint Genome Institute"/>
            <person name="Kuo A."/>
            <person name="Kohler A."/>
            <person name="Nagy L.G."/>
            <person name="Floudas D."/>
            <person name="Copeland A."/>
            <person name="Barry K.W."/>
            <person name="Cichocki N."/>
            <person name="Veneault-Fourrey C."/>
            <person name="LaButti K."/>
            <person name="Lindquist E.A."/>
            <person name="Lipzen A."/>
            <person name="Lundell T."/>
            <person name="Morin E."/>
            <person name="Murat C."/>
            <person name="Sun H."/>
            <person name="Tunlid A."/>
            <person name="Henrissat B."/>
            <person name="Grigoriev I.V."/>
            <person name="Hibbett D.S."/>
            <person name="Martin F."/>
            <person name="Nordberg H.P."/>
            <person name="Cantor M.N."/>
            <person name="Hua S.X."/>
        </authorList>
    </citation>
    <scope>NUCLEOTIDE SEQUENCE [LARGE SCALE GENOMIC DNA]</scope>
    <source>
        <strain evidence="1 2">ATCC 200175</strain>
    </source>
</reference>
<keyword evidence="2" id="KW-1185">Reference proteome</keyword>
<feature type="non-terminal residue" evidence="1">
    <location>
        <position position="1"/>
    </location>
</feature>
<reference evidence="2" key="2">
    <citation type="submission" date="2015-01" db="EMBL/GenBank/DDBJ databases">
        <title>Evolutionary Origins and Diversification of the Mycorrhizal Mutualists.</title>
        <authorList>
            <consortium name="DOE Joint Genome Institute"/>
            <consortium name="Mycorrhizal Genomics Consortium"/>
            <person name="Kohler A."/>
            <person name="Kuo A."/>
            <person name="Nagy L.G."/>
            <person name="Floudas D."/>
            <person name="Copeland A."/>
            <person name="Barry K.W."/>
            <person name="Cichocki N."/>
            <person name="Veneault-Fourrey C."/>
            <person name="LaButti K."/>
            <person name="Lindquist E.A."/>
            <person name="Lipzen A."/>
            <person name="Lundell T."/>
            <person name="Morin E."/>
            <person name="Murat C."/>
            <person name="Riley R."/>
            <person name="Ohm R."/>
            <person name="Sun H."/>
            <person name="Tunlid A."/>
            <person name="Henrissat B."/>
            <person name="Grigoriev I.V."/>
            <person name="Hibbett D.S."/>
            <person name="Martin F."/>
        </authorList>
    </citation>
    <scope>NUCLEOTIDE SEQUENCE [LARGE SCALE GENOMIC DNA]</scope>
    <source>
        <strain evidence="2">ATCC 200175</strain>
    </source>
</reference>
<evidence type="ECO:0000313" key="1">
    <source>
        <dbReference type="EMBL" id="KIJ08022.1"/>
    </source>
</evidence>
<dbReference type="Proteomes" id="UP000053647">
    <property type="component" value="Unassembled WGS sequence"/>
</dbReference>
<proteinExistence type="predicted"/>
<feature type="non-terminal residue" evidence="1">
    <location>
        <position position="149"/>
    </location>
</feature>
<dbReference type="AlphaFoldDB" id="A0A0C9TJD3"/>
<dbReference type="HOGENOM" id="CLU_035918_9_2_1"/>